<reference evidence="1" key="1">
    <citation type="submission" date="2023-08" db="EMBL/GenBank/DDBJ databases">
        <title>Chromosome-level Genome Assembly of mud carp (Cirrhinus molitorella).</title>
        <authorList>
            <person name="Liu H."/>
        </authorList>
    </citation>
    <scope>NUCLEOTIDE SEQUENCE</scope>
    <source>
        <strain evidence="1">Prfri</strain>
        <tissue evidence="1">Muscle</tissue>
    </source>
</reference>
<dbReference type="Proteomes" id="UP001187343">
    <property type="component" value="Unassembled WGS sequence"/>
</dbReference>
<accession>A0AA88PGP5</accession>
<gene>
    <name evidence="1" type="ORF">Q8A67_018644</name>
</gene>
<dbReference type="EMBL" id="JAUYZG010000018">
    <property type="protein sequence ID" value="KAK2881376.1"/>
    <property type="molecule type" value="Genomic_DNA"/>
</dbReference>
<evidence type="ECO:0000313" key="1">
    <source>
        <dbReference type="EMBL" id="KAK2881376.1"/>
    </source>
</evidence>
<proteinExistence type="predicted"/>
<comment type="caution">
    <text evidence="1">The sequence shown here is derived from an EMBL/GenBank/DDBJ whole genome shotgun (WGS) entry which is preliminary data.</text>
</comment>
<protein>
    <submittedName>
        <fullName evidence="1">Uncharacterized protein</fullName>
    </submittedName>
</protein>
<organism evidence="1 2">
    <name type="scientific">Cirrhinus molitorella</name>
    <name type="common">mud carp</name>
    <dbReference type="NCBI Taxonomy" id="172907"/>
    <lineage>
        <taxon>Eukaryota</taxon>
        <taxon>Metazoa</taxon>
        <taxon>Chordata</taxon>
        <taxon>Craniata</taxon>
        <taxon>Vertebrata</taxon>
        <taxon>Euteleostomi</taxon>
        <taxon>Actinopterygii</taxon>
        <taxon>Neopterygii</taxon>
        <taxon>Teleostei</taxon>
        <taxon>Ostariophysi</taxon>
        <taxon>Cypriniformes</taxon>
        <taxon>Cyprinidae</taxon>
        <taxon>Labeoninae</taxon>
        <taxon>Labeonini</taxon>
        <taxon>Cirrhinus</taxon>
    </lineage>
</organism>
<keyword evidence="2" id="KW-1185">Reference proteome</keyword>
<evidence type="ECO:0000313" key="2">
    <source>
        <dbReference type="Proteomes" id="UP001187343"/>
    </source>
</evidence>
<name>A0AA88PGP5_9TELE</name>
<dbReference type="AlphaFoldDB" id="A0AA88PGP5"/>
<sequence>MKLIPDHGYERKERKTDLWGEETMTRICNGPVSWQLLPTIFRSLYPDQAQKQHSTTTVPQGALYRCPLISCNTAGLKAPIRTHSLNVCGLRMRPQEQFTSP</sequence>